<sequence>MSSSQVFASPPPMPRRISARNTRLQLPTRPEEPPIPPRLIGSPLLDKINSNPSPSIQPRALWIDGNEFGMSSSTPTASPVLDKPKRSARQAPPPEPRYTSPPPPLPPYPSSRHSTHGKSAHLSDLLPSSQSPRQIVT</sequence>
<dbReference type="Proteomes" id="UP001055072">
    <property type="component" value="Unassembled WGS sequence"/>
</dbReference>
<comment type="caution">
    <text evidence="1">The sequence shown here is derived from an EMBL/GenBank/DDBJ whole genome shotgun (WGS) entry which is preliminary data.</text>
</comment>
<evidence type="ECO:0000313" key="2">
    <source>
        <dbReference type="Proteomes" id="UP001055072"/>
    </source>
</evidence>
<evidence type="ECO:0000313" key="1">
    <source>
        <dbReference type="EMBL" id="KAI0092713.1"/>
    </source>
</evidence>
<protein>
    <submittedName>
        <fullName evidence="1">Uncharacterized protein</fullName>
    </submittedName>
</protein>
<keyword evidence="2" id="KW-1185">Reference proteome</keyword>
<dbReference type="EMBL" id="MU274903">
    <property type="protein sequence ID" value="KAI0092713.1"/>
    <property type="molecule type" value="Genomic_DNA"/>
</dbReference>
<organism evidence="1 2">
    <name type="scientific">Irpex rosettiformis</name>
    <dbReference type="NCBI Taxonomy" id="378272"/>
    <lineage>
        <taxon>Eukaryota</taxon>
        <taxon>Fungi</taxon>
        <taxon>Dikarya</taxon>
        <taxon>Basidiomycota</taxon>
        <taxon>Agaricomycotina</taxon>
        <taxon>Agaricomycetes</taxon>
        <taxon>Polyporales</taxon>
        <taxon>Irpicaceae</taxon>
        <taxon>Irpex</taxon>
    </lineage>
</organism>
<proteinExistence type="predicted"/>
<gene>
    <name evidence="1" type="ORF">BDY19DRAFT_990410</name>
</gene>
<name>A0ACB8UEG7_9APHY</name>
<reference evidence="1" key="1">
    <citation type="journal article" date="2021" name="Environ. Microbiol.">
        <title>Gene family expansions and transcriptome signatures uncover fungal adaptations to wood decay.</title>
        <authorList>
            <person name="Hage H."/>
            <person name="Miyauchi S."/>
            <person name="Viragh M."/>
            <person name="Drula E."/>
            <person name="Min B."/>
            <person name="Chaduli D."/>
            <person name="Navarro D."/>
            <person name="Favel A."/>
            <person name="Norest M."/>
            <person name="Lesage-Meessen L."/>
            <person name="Balint B."/>
            <person name="Merenyi Z."/>
            <person name="de Eugenio L."/>
            <person name="Morin E."/>
            <person name="Martinez A.T."/>
            <person name="Baldrian P."/>
            <person name="Stursova M."/>
            <person name="Martinez M.J."/>
            <person name="Novotny C."/>
            <person name="Magnuson J.K."/>
            <person name="Spatafora J.W."/>
            <person name="Maurice S."/>
            <person name="Pangilinan J."/>
            <person name="Andreopoulos W."/>
            <person name="LaButti K."/>
            <person name="Hundley H."/>
            <person name="Na H."/>
            <person name="Kuo A."/>
            <person name="Barry K."/>
            <person name="Lipzen A."/>
            <person name="Henrissat B."/>
            <person name="Riley R."/>
            <person name="Ahrendt S."/>
            <person name="Nagy L.G."/>
            <person name="Grigoriev I.V."/>
            <person name="Martin F."/>
            <person name="Rosso M.N."/>
        </authorList>
    </citation>
    <scope>NUCLEOTIDE SEQUENCE</scope>
    <source>
        <strain evidence="1">CBS 384.51</strain>
    </source>
</reference>
<accession>A0ACB8UEG7</accession>